<dbReference type="RefSeq" id="WP_301771407.1">
    <property type="nucleotide sequence ID" value="NZ_JAUJQL010000075.1"/>
</dbReference>
<organism evidence="1 2">
    <name type="scientific">Burkholderia orbicola</name>
    <dbReference type="NCBI Taxonomy" id="2978683"/>
    <lineage>
        <taxon>Bacteria</taxon>
        <taxon>Pseudomonadati</taxon>
        <taxon>Pseudomonadota</taxon>
        <taxon>Betaproteobacteria</taxon>
        <taxon>Burkholderiales</taxon>
        <taxon>Burkholderiaceae</taxon>
        <taxon>Burkholderia</taxon>
        <taxon>Burkholderia cepacia complex</taxon>
    </lineage>
</organism>
<proteinExistence type="predicted"/>
<evidence type="ECO:0000313" key="1">
    <source>
        <dbReference type="EMBL" id="MDN7528399.1"/>
    </source>
</evidence>
<dbReference type="Proteomes" id="UP001172217">
    <property type="component" value="Unassembled WGS sequence"/>
</dbReference>
<sequence length="108" mass="12249">MELTTRQIERLVLRRYRAAGVAGLVSGKRGRINCLLERRSGRWHCYADFEDRAPACTLLVFIDDATGRLMALHFTANESTFSYSGEGFRRMKLCAMYPSTGACQEFCV</sequence>
<evidence type="ECO:0000313" key="2">
    <source>
        <dbReference type="Proteomes" id="UP001172217"/>
    </source>
</evidence>
<name>A0ABT8P3L4_9BURK</name>
<protein>
    <submittedName>
        <fullName evidence="1">Uncharacterized protein</fullName>
    </submittedName>
</protein>
<gene>
    <name evidence="1" type="ORF">QZM70_36285</name>
</gene>
<keyword evidence="2" id="KW-1185">Reference proteome</keyword>
<accession>A0ABT8P3L4</accession>
<comment type="caution">
    <text evidence="1">The sequence shown here is derived from an EMBL/GenBank/DDBJ whole genome shotgun (WGS) entry which is preliminary data.</text>
</comment>
<dbReference type="EMBL" id="JAUJQL010000075">
    <property type="protein sequence ID" value="MDN7528399.1"/>
    <property type="molecule type" value="Genomic_DNA"/>
</dbReference>
<reference evidence="1" key="1">
    <citation type="submission" date="2023-07" db="EMBL/GenBank/DDBJ databases">
        <title>A collection of bacterial strains from the Burkholderia cepacia Research Laboratory and Repository.</title>
        <authorList>
            <person name="Lipuma J."/>
            <person name="Spilker T."/>
            <person name="Caverly L."/>
        </authorList>
    </citation>
    <scope>NUCLEOTIDE SEQUENCE</scope>
    <source>
        <strain evidence="1">AU45194</strain>
    </source>
</reference>